<dbReference type="OrthoDB" id="7355818at2"/>
<sequence>MGICARELRHLVIRPTLKHLNLWSPTAENLLLGTAAQESGLGAHLKMDNQRALGIYQITPRMHRSVWDKFLARQPELASKVRGLASQHEFLQHPHAELATNLSYATAMAMMIYLRNGKPLPTGTGDDPARLGRCWRNHFHSSPAGTIDDFVHHYNDLVMEKVESRTN</sequence>
<dbReference type="Proteomes" id="UP000196573">
    <property type="component" value="Unassembled WGS sequence"/>
</dbReference>
<reference evidence="1 2" key="1">
    <citation type="submission" date="2017-03" db="EMBL/GenBank/DDBJ databases">
        <authorList>
            <person name="Afonso C.L."/>
            <person name="Miller P.J."/>
            <person name="Scott M.A."/>
            <person name="Spackman E."/>
            <person name="Goraichik I."/>
            <person name="Dimitrov K.M."/>
            <person name="Suarez D.L."/>
            <person name="Swayne D.E."/>
        </authorList>
    </citation>
    <scope>NUCLEOTIDE SEQUENCE [LARGE SCALE GENOMIC DNA]</scope>
    <source>
        <strain evidence="1">SB41UT1</strain>
    </source>
</reference>
<accession>A0A1X7AKE4</accession>
<dbReference type="EMBL" id="FWPT01000003">
    <property type="protein sequence ID" value="SMA43630.1"/>
    <property type="molecule type" value="Genomic_DNA"/>
</dbReference>
<evidence type="ECO:0000313" key="1">
    <source>
        <dbReference type="EMBL" id="SMA43630.1"/>
    </source>
</evidence>
<protein>
    <recommendedName>
        <fullName evidence="3">Transglycosylase SLT domain-containing protein</fullName>
    </recommendedName>
</protein>
<dbReference type="AlphaFoldDB" id="A0A1X7AKE4"/>
<dbReference type="RefSeq" id="WP_087108690.1">
    <property type="nucleotide sequence ID" value="NZ_CBCSCN010000008.1"/>
</dbReference>
<gene>
    <name evidence="1" type="ORF">EHSB41UT_01638</name>
</gene>
<evidence type="ECO:0000313" key="2">
    <source>
        <dbReference type="Proteomes" id="UP000196573"/>
    </source>
</evidence>
<organism evidence="1 2">
    <name type="scientific">Parendozoicomonas haliclonae</name>
    <dbReference type="NCBI Taxonomy" id="1960125"/>
    <lineage>
        <taxon>Bacteria</taxon>
        <taxon>Pseudomonadati</taxon>
        <taxon>Pseudomonadota</taxon>
        <taxon>Gammaproteobacteria</taxon>
        <taxon>Oceanospirillales</taxon>
        <taxon>Endozoicomonadaceae</taxon>
        <taxon>Parendozoicomonas</taxon>
    </lineage>
</organism>
<evidence type="ECO:0008006" key="3">
    <source>
        <dbReference type="Google" id="ProtNLM"/>
    </source>
</evidence>
<keyword evidence="2" id="KW-1185">Reference proteome</keyword>
<proteinExistence type="predicted"/>
<name>A0A1X7AKE4_9GAMM</name>